<dbReference type="Proteomes" id="UP000772181">
    <property type="component" value="Unassembled WGS sequence"/>
</dbReference>
<dbReference type="EMBL" id="JACQWF010000208">
    <property type="protein sequence ID" value="MBI4595636.1"/>
    <property type="molecule type" value="Genomic_DNA"/>
</dbReference>
<evidence type="ECO:0000313" key="2">
    <source>
        <dbReference type="Proteomes" id="UP000772181"/>
    </source>
</evidence>
<gene>
    <name evidence="1" type="ORF">HY730_04565</name>
</gene>
<accession>A0A933LQT0</accession>
<proteinExistence type="predicted"/>
<organism evidence="1 2">
    <name type="scientific">Tectimicrobiota bacterium</name>
    <dbReference type="NCBI Taxonomy" id="2528274"/>
    <lineage>
        <taxon>Bacteria</taxon>
        <taxon>Pseudomonadati</taxon>
        <taxon>Nitrospinota/Tectimicrobiota group</taxon>
        <taxon>Candidatus Tectimicrobiota</taxon>
    </lineage>
</organism>
<evidence type="ECO:0000313" key="1">
    <source>
        <dbReference type="EMBL" id="MBI4595636.1"/>
    </source>
</evidence>
<name>A0A933LQT0_UNCTE</name>
<dbReference type="AlphaFoldDB" id="A0A933LQT0"/>
<reference evidence="1" key="1">
    <citation type="submission" date="2020-07" db="EMBL/GenBank/DDBJ databases">
        <title>Huge and variable diversity of episymbiotic CPR bacteria and DPANN archaea in groundwater ecosystems.</title>
        <authorList>
            <person name="He C.Y."/>
            <person name="Keren R."/>
            <person name="Whittaker M."/>
            <person name="Farag I.F."/>
            <person name="Doudna J."/>
            <person name="Cate J.H.D."/>
            <person name="Banfield J.F."/>
        </authorList>
    </citation>
    <scope>NUCLEOTIDE SEQUENCE</scope>
    <source>
        <strain evidence="1">NC_groundwater_1482_Ag_S-0.65um_47_24</strain>
    </source>
</reference>
<sequence>METKSIEYEIAMNMHRSKRKELESVLYRMVGGYRRSTVHPREMRRKLAKQLGTISVSHMIIEAR</sequence>
<protein>
    <submittedName>
        <fullName evidence="1">Uncharacterized protein</fullName>
    </submittedName>
</protein>
<comment type="caution">
    <text evidence="1">The sequence shown here is derived from an EMBL/GenBank/DDBJ whole genome shotgun (WGS) entry which is preliminary data.</text>
</comment>